<gene>
    <name evidence="1" type="ORF">B7P43_G00431</name>
</gene>
<dbReference type="EMBL" id="NEVH01006721">
    <property type="protein sequence ID" value="PNF37160.1"/>
    <property type="molecule type" value="Genomic_DNA"/>
</dbReference>
<dbReference type="InterPro" id="IPR036691">
    <property type="entry name" value="Endo/exonu/phosph_ase_sf"/>
</dbReference>
<organism evidence="1 2">
    <name type="scientific">Cryptotermes secundus</name>
    <dbReference type="NCBI Taxonomy" id="105785"/>
    <lineage>
        <taxon>Eukaryota</taxon>
        <taxon>Metazoa</taxon>
        <taxon>Ecdysozoa</taxon>
        <taxon>Arthropoda</taxon>
        <taxon>Hexapoda</taxon>
        <taxon>Insecta</taxon>
        <taxon>Pterygota</taxon>
        <taxon>Neoptera</taxon>
        <taxon>Polyneoptera</taxon>
        <taxon>Dictyoptera</taxon>
        <taxon>Blattodea</taxon>
        <taxon>Blattoidea</taxon>
        <taxon>Termitoidae</taxon>
        <taxon>Kalotermitidae</taxon>
        <taxon>Cryptotermitinae</taxon>
        <taxon>Cryptotermes</taxon>
    </lineage>
</organism>
<accession>A0A2J7R8K2</accession>
<evidence type="ECO:0000313" key="2">
    <source>
        <dbReference type="Proteomes" id="UP000235965"/>
    </source>
</evidence>
<dbReference type="InParanoid" id="A0A2J7R8K2"/>
<evidence type="ECO:0000313" key="1">
    <source>
        <dbReference type="EMBL" id="PNF37160.1"/>
    </source>
</evidence>
<proteinExistence type="predicted"/>
<dbReference type="AlphaFoldDB" id="A0A2J7R8K2"/>
<comment type="caution">
    <text evidence="1">The sequence shown here is derived from an EMBL/GenBank/DDBJ whole genome shotgun (WGS) entry which is preliminary data.</text>
</comment>
<sequence length="211" mass="24865">MNVHAQTEDKIDDIKDRVYEELEHVFDKFPKYPMKMLLGDFNAKVGREDIFKPTTGNESLHEISNDNVVRVVNFASSKNITVKSTMFPHRNIHKFIWTSPDGKTHNQLDHILIDRRRHSSIPDVRLFRAADCDIDHYLMVAEVRERLAVSKHTTHTVHMERFNLKKLNELKGKEQYRVEILNRFAALESLDTEVDVNKAWKTIREKLRNVF</sequence>
<dbReference type="Proteomes" id="UP000235965">
    <property type="component" value="Unassembled WGS sequence"/>
</dbReference>
<evidence type="ECO:0008006" key="3">
    <source>
        <dbReference type="Google" id="ProtNLM"/>
    </source>
</evidence>
<protein>
    <recommendedName>
        <fullName evidence="3">Endonuclease/exonuclease/phosphatase domain-containing protein</fullName>
    </recommendedName>
</protein>
<reference evidence="1 2" key="1">
    <citation type="submission" date="2017-12" db="EMBL/GenBank/DDBJ databases">
        <title>Hemimetabolous genomes reveal molecular basis of termite eusociality.</title>
        <authorList>
            <person name="Harrison M.C."/>
            <person name="Jongepier E."/>
            <person name="Robertson H.M."/>
            <person name="Arning N."/>
            <person name="Bitard-Feildel T."/>
            <person name="Chao H."/>
            <person name="Childers C.P."/>
            <person name="Dinh H."/>
            <person name="Doddapaneni H."/>
            <person name="Dugan S."/>
            <person name="Gowin J."/>
            <person name="Greiner C."/>
            <person name="Han Y."/>
            <person name="Hu H."/>
            <person name="Hughes D.S.T."/>
            <person name="Huylmans A.-K."/>
            <person name="Kemena C."/>
            <person name="Kremer L.P.M."/>
            <person name="Lee S.L."/>
            <person name="Lopez-Ezquerra A."/>
            <person name="Mallet L."/>
            <person name="Monroy-Kuhn J.M."/>
            <person name="Moser A."/>
            <person name="Murali S.C."/>
            <person name="Muzny D.M."/>
            <person name="Otani S."/>
            <person name="Piulachs M.-D."/>
            <person name="Poelchau M."/>
            <person name="Qu J."/>
            <person name="Schaub F."/>
            <person name="Wada-Katsumata A."/>
            <person name="Worley K.C."/>
            <person name="Xie Q."/>
            <person name="Ylla G."/>
            <person name="Poulsen M."/>
            <person name="Gibbs R.A."/>
            <person name="Schal C."/>
            <person name="Richards S."/>
            <person name="Belles X."/>
            <person name="Korb J."/>
            <person name="Bornberg-Bauer E."/>
        </authorList>
    </citation>
    <scope>NUCLEOTIDE SEQUENCE [LARGE SCALE GENOMIC DNA]</scope>
    <source>
        <tissue evidence="1">Whole body</tissue>
    </source>
</reference>
<name>A0A2J7R8K2_9NEOP</name>
<dbReference type="SUPFAM" id="SSF56219">
    <property type="entry name" value="DNase I-like"/>
    <property type="match status" value="1"/>
</dbReference>
<dbReference type="Gene3D" id="3.60.10.10">
    <property type="entry name" value="Endonuclease/exonuclease/phosphatase"/>
    <property type="match status" value="1"/>
</dbReference>
<keyword evidence="2" id="KW-1185">Reference proteome</keyword>